<accession>A0A7I7L0F0</accession>
<dbReference type="Gene3D" id="1.10.540.10">
    <property type="entry name" value="Acyl-CoA dehydrogenase/oxidase, N-terminal domain"/>
    <property type="match status" value="1"/>
</dbReference>
<dbReference type="AlphaFoldDB" id="A0A7I7L0F0"/>
<proteinExistence type="inferred from homology"/>
<dbReference type="InterPro" id="IPR013786">
    <property type="entry name" value="AcylCoA_DH/ox_N"/>
</dbReference>
<name>A0A7I7L0F0_9MYCO</name>
<evidence type="ECO:0000256" key="3">
    <source>
        <dbReference type="ARBA" id="ARBA00022630"/>
    </source>
</evidence>
<evidence type="ECO:0000313" key="10">
    <source>
        <dbReference type="EMBL" id="BBX47527.1"/>
    </source>
</evidence>
<dbReference type="InterPro" id="IPR037069">
    <property type="entry name" value="AcylCoA_DH/ox_N_sf"/>
</dbReference>
<dbReference type="SUPFAM" id="SSF47203">
    <property type="entry name" value="Acyl-CoA dehydrogenase C-terminal domain-like"/>
    <property type="match status" value="1"/>
</dbReference>
<evidence type="ECO:0000259" key="7">
    <source>
        <dbReference type="Pfam" id="PF00441"/>
    </source>
</evidence>
<dbReference type="InterPro" id="IPR046373">
    <property type="entry name" value="Acyl-CoA_Oxase/DH_mid-dom_sf"/>
</dbReference>
<feature type="domain" description="Acyl-CoA oxidase/dehydrogenase middle" evidence="8">
    <location>
        <begin position="128"/>
        <end position="207"/>
    </location>
</feature>
<keyword evidence="4 6" id="KW-0274">FAD</keyword>
<dbReference type="Pfam" id="PF02771">
    <property type="entry name" value="Acyl-CoA_dh_N"/>
    <property type="match status" value="1"/>
</dbReference>
<feature type="domain" description="Acyl-CoA dehydrogenase/oxidase N-terminal" evidence="9">
    <location>
        <begin position="10"/>
        <end position="122"/>
    </location>
</feature>
<organism evidence="10 11">
    <name type="scientific">Mycobacterium cookii</name>
    <dbReference type="NCBI Taxonomy" id="1775"/>
    <lineage>
        <taxon>Bacteria</taxon>
        <taxon>Bacillati</taxon>
        <taxon>Actinomycetota</taxon>
        <taxon>Actinomycetes</taxon>
        <taxon>Mycobacteriales</taxon>
        <taxon>Mycobacteriaceae</taxon>
        <taxon>Mycobacterium</taxon>
    </lineage>
</organism>
<evidence type="ECO:0000256" key="4">
    <source>
        <dbReference type="ARBA" id="ARBA00022827"/>
    </source>
</evidence>
<evidence type="ECO:0000256" key="5">
    <source>
        <dbReference type="ARBA" id="ARBA00023002"/>
    </source>
</evidence>
<comment type="similarity">
    <text evidence="2 6">Belongs to the acyl-CoA dehydrogenase family.</text>
</comment>
<dbReference type="InterPro" id="IPR036250">
    <property type="entry name" value="AcylCo_DH-like_C"/>
</dbReference>
<keyword evidence="3 6" id="KW-0285">Flavoprotein</keyword>
<dbReference type="PANTHER" id="PTHR43884:SF20">
    <property type="entry name" value="ACYL-COA DEHYDROGENASE FADE28"/>
    <property type="match status" value="1"/>
</dbReference>
<reference evidence="10 11" key="1">
    <citation type="journal article" date="2019" name="Emerg. Microbes Infect.">
        <title>Comprehensive subspecies identification of 175 nontuberculous mycobacteria species based on 7547 genomic profiles.</title>
        <authorList>
            <person name="Matsumoto Y."/>
            <person name="Kinjo T."/>
            <person name="Motooka D."/>
            <person name="Nabeya D."/>
            <person name="Jung N."/>
            <person name="Uechi K."/>
            <person name="Horii T."/>
            <person name="Iida T."/>
            <person name="Fujita J."/>
            <person name="Nakamura S."/>
        </authorList>
    </citation>
    <scope>NUCLEOTIDE SEQUENCE [LARGE SCALE GENOMIC DNA]</scope>
    <source>
        <strain evidence="10 11">JCM 12404</strain>
    </source>
</reference>
<sequence length="374" mass="39047">MSAGVPFAVTDEQRALREAVADVLARHCDEAQVRALMATDTGYDPAVWRELAAMGLTGLLIAEQYGGSDAGPVEMGIAMEEMGRALLVGPFLSTAVLVPSLLAESGDTAECAAVLPRIAAGELIASVAFAENGSARLPAAISTSARAVDDAWIINGDKHFVLDGLSADVLYVLADTGAGAAVFAVDAGTAGLVVTPLTTVDPTRKLCRVRLADTPARLVGQLGAGVEVVAAALDRSAVALLSEQAGGARRVVEMATDYAKTRYQFGRAIGSFQAVKHMCADMLLEAESAVSAARFVAAAFAENAPSRIADLALAQAYCSDAFVHVAATSIQVHGGIGFTWEHPAHLYLRRARCDAQLLGSPSWHRERYLQQIGA</sequence>
<dbReference type="GO" id="GO:0003995">
    <property type="term" value="F:acyl-CoA dehydrogenase activity"/>
    <property type="evidence" value="ECO:0007669"/>
    <property type="project" value="TreeGrafter"/>
</dbReference>
<evidence type="ECO:0000256" key="6">
    <source>
        <dbReference type="RuleBase" id="RU362125"/>
    </source>
</evidence>
<dbReference type="Gene3D" id="1.20.140.10">
    <property type="entry name" value="Butyryl-CoA Dehydrogenase, subunit A, domain 3"/>
    <property type="match status" value="1"/>
</dbReference>
<dbReference type="RefSeq" id="WP_163778406.1">
    <property type="nucleotide sequence ID" value="NZ_AP022569.1"/>
</dbReference>
<evidence type="ECO:0000259" key="9">
    <source>
        <dbReference type="Pfam" id="PF02771"/>
    </source>
</evidence>
<keyword evidence="5 6" id="KW-0560">Oxidoreductase</keyword>
<dbReference type="InterPro" id="IPR009100">
    <property type="entry name" value="AcylCoA_DH/oxidase_NM_dom_sf"/>
</dbReference>
<gene>
    <name evidence="10" type="ORF">MCOO_35420</name>
</gene>
<dbReference type="Pfam" id="PF02770">
    <property type="entry name" value="Acyl-CoA_dh_M"/>
    <property type="match status" value="1"/>
</dbReference>
<dbReference type="Pfam" id="PF00441">
    <property type="entry name" value="Acyl-CoA_dh_1"/>
    <property type="match status" value="1"/>
</dbReference>
<dbReference type="InterPro" id="IPR009075">
    <property type="entry name" value="AcylCo_DH/oxidase_C"/>
</dbReference>
<dbReference type="EMBL" id="AP022569">
    <property type="protein sequence ID" value="BBX47527.1"/>
    <property type="molecule type" value="Genomic_DNA"/>
</dbReference>
<dbReference type="GO" id="GO:0050660">
    <property type="term" value="F:flavin adenine dinucleotide binding"/>
    <property type="evidence" value="ECO:0007669"/>
    <property type="project" value="InterPro"/>
</dbReference>
<keyword evidence="11" id="KW-1185">Reference proteome</keyword>
<dbReference type="KEGG" id="mcoo:MCOO_35420"/>
<dbReference type="Proteomes" id="UP000465866">
    <property type="component" value="Chromosome"/>
</dbReference>
<evidence type="ECO:0000259" key="8">
    <source>
        <dbReference type="Pfam" id="PF02770"/>
    </source>
</evidence>
<dbReference type="Gene3D" id="2.40.110.10">
    <property type="entry name" value="Butyryl-CoA Dehydrogenase, subunit A, domain 2"/>
    <property type="match status" value="1"/>
</dbReference>
<evidence type="ECO:0000256" key="1">
    <source>
        <dbReference type="ARBA" id="ARBA00001974"/>
    </source>
</evidence>
<comment type="cofactor">
    <cofactor evidence="1 6">
        <name>FAD</name>
        <dbReference type="ChEBI" id="CHEBI:57692"/>
    </cofactor>
</comment>
<protein>
    <submittedName>
        <fullName evidence="10">Acyl-CoA dehydrogenase</fullName>
    </submittedName>
</protein>
<evidence type="ECO:0000256" key="2">
    <source>
        <dbReference type="ARBA" id="ARBA00009347"/>
    </source>
</evidence>
<evidence type="ECO:0000313" key="11">
    <source>
        <dbReference type="Proteomes" id="UP000465866"/>
    </source>
</evidence>
<feature type="domain" description="Acyl-CoA dehydrogenase/oxidase C-terminal" evidence="7">
    <location>
        <begin position="223"/>
        <end position="367"/>
    </location>
</feature>
<dbReference type="SUPFAM" id="SSF56645">
    <property type="entry name" value="Acyl-CoA dehydrogenase NM domain-like"/>
    <property type="match status" value="1"/>
</dbReference>
<dbReference type="CDD" id="cd00567">
    <property type="entry name" value="ACAD"/>
    <property type="match status" value="1"/>
</dbReference>
<dbReference type="InterPro" id="IPR006091">
    <property type="entry name" value="Acyl-CoA_Oxase/DH_mid-dom"/>
</dbReference>
<dbReference type="PANTHER" id="PTHR43884">
    <property type="entry name" value="ACYL-COA DEHYDROGENASE"/>
    <property type="match status" value="1"/>
</dbReference>